<gene>
    <name evidence="3" type="ORF">OXX778_LOCUS233</name>
</gene>
<dbReference type="Proteomes" id="UP000663879">
    <property type="component" value="Unassembled WGS sequence"/>
</dbReference>
<evidence type="ECO:0000313" key="3">
    <source>
        <dbReference type="EMBL" id="CAF0705134.1"/>
    </source>
</evidence>
<comment type="similarity">
    <text evidence="1">Belongs to the cytochrome b5 family. MAPR subfamily.</text>
</comment>
<dbReference type="InterPro" id="IPR036400">
    <property type="entry name" value="Cyt_B5-like_heme/steroid_sf"/>
</dbReference>
<dbReference type="PANTHER" id="PTHR10281:SF4">
    <property type="entry name" value="NEUFERRICIN"/>
    <property type="match status" value="1"/>
</dbReference>
<sequence>MLKKALIVIITAVLFKSFLEYWFGPRVDIKEVKIEEIPKIKVFQNEDLKSQERLFLAILGNVYDVTKGAQHYQKGGSYEFFVGRDASRAYVTGDFKNDLNDQVDDLSNSQVKDLFNWKSFYDNSYTHLGVLDGRFYNSKGEKTENLLKLEKINEAEIQTAKKNSEYHERFPICNSEWTQEKGIVKLWCTTESGGVKRSWSGYPRLVYNPISKQDSCACVNENDLNHPNVKLYPNCDPKSDTCRP</sequence>
<dbReference type="Pfam" id="PF00173">
    <property type="entry name" value="Cyt-b5"/>
    <property type="match status" value="1"/>
</dbReference>
<evidence type="ECO:0000256" key="1">
    <source>
        <dbReference type="ARBA" id="ARBA00038357"/>
    </source>
</evidence>
<comment type="caution">
    <text evidence="3">The sequence shown here is derived from an EMBL/GenBank/DDBJ whole genome shotgun (WGS) entry which is preliminary data.</text>
</comment>
<dbReference type="GO" id="GO:0012505">
    <property type="term" value="C:endomembrane system"/>
    <property type="evidence" value="ECO:0007669"/>
    <property type="project" value="TreeGrafter"/>
</dbReference>
<evidence type="ECO:0000313" key="4">
    <source>
        <dbReference type="Proteomes" id="UP000663879"/>
    </source>
</evidence>
<name>A0A813LY22_9BILA</name>
<organism evidence="3 4">
    <name type="scientific">Brachionus calyciflorus</name>
    <dbReference type="NCBI Taxonomy" id="104777"/>
    <lineage>
        <taxon>Eukaryota</taxon>
        <taxon>Metazoa</taxon>
        <taxon>Spiralia</taxon>
        <taxon>Gnathifera</taxon>
        <taxon>Rotifera</taxon>
        <taxon>Eurotatoria</taxon>
        <taxon>Monogononta</taxon>
        <taxon>Pseudotrocha</taxon>
        <taxon>Ploima</taxon>
        <taxon>Brachionidae</taxon>
        <taxon>Brachionus</taxon>
    </lineage>
</organism>
<evidence type="ECO:0000259" key="2">
    <source>
        <dbReference type="SMART" id="SM01117"/>
    </source>
</evidence>
<dbReference type="SMART" id="SM01117">
    <property type="entry name" value="Cyt-b5"/>
    <property type="match status" value="1"/>
</dbReference>
<feature type="domain" description="Cytochrome b5 heme-binding" evidence="2">
    <location>
        <begin position="43"/>
        <end position="132"/>
    </location>
</feature>
<proteinExistence type="inferred from homology"/>
<dbReference type="GO" id="GO:0016020">
    <property type="term" value="C:membrane"/>
    <property type="evidence" value="ECO:0007669"/>
    <property type="project" value="TreeGrafter"/>
</dbReference>
<dbReference type="PANTHER" id="PTHR10281">
    <property type="entry name" value="MEMBRANE-ASSOCIATED PROGESTERONE RECEPTOR COMPONENT-RELATED"/>
    <property type="match status" value="1"/>
</dbReference>
<protein>
    <recommendedName>
        <fullName evidence="2">Cytochrome b5 heme-binding domain-containing protein</fullName>
    </recommendedName>
</protein>
<reference evidence="3" key="1">
    <citation type="submission" date="2021-02" db="EMBL/GenBank/DDBJ databases">
        <authorList>
            <person name="Nowell W R."/>
        </authorList>
    </citation>
    <scope>NUCLEOTIDE SEQUENCE</scope>
    <source>
        <strain evidence="3">Ploen Becks lab</strain>
    </source>
</reference>
<dbReference type="AlphaFoldDB" id="A0A813LY22"/>
<dbReference type="InterPro" id="IPR050577">
    <property type="entry name" value="MAPR/NEUFC/NENF-like"/>
</dbReference>
<accession>A0A813LY22</accession>
<dbReference type="OrthoDB" id="10257697at2759"/>
<dbReference type="SUPFAM" id="SSF55856">
    <property type="entry name" value="Cytochrome b5-like heme/steroid binding domain"/>
    <property type="match status" value="1"/>
</dbReference>
<dbReference type="EMBL" id="CAJNOC010000010">
    <property type="protein sequence ID" value="CAF0705134.1"/>
    <property type="molecule type" value="Genomic_DNA"/>
</dbReference>
<keyword evidence="4" id="KW-1185">Reference proteome</keyword>
<dbReference type="InterPro" id="IPR001199">
    <property type="entry name" value="Cyt_B5-like_heme/steroid-bd"/>
</dbReference>
<dbReference type="Gene3D" id="3.10.120.10">
    <property type="entry name" value="Cytochrome b5-like heme/steroid binding domain"/>
    <property type="match status" value="1"/>
</dbReference>